<dbReference type="GeneID" id="8503371"/>
<dbReference type="VEuPathDB" id="FungiDB:BDBG_06720"/>
<reference evidence="2" key="1">
    <citation type="journal article" date="2015" name="PLoS Genet.">
        <title>The dynamic genome and transcriptome of the human fungal pathogen Blastomyces and close relative Emmonsia.</title>
        <authorList>
            <person name="Munoz J.F."/>
            <person name="Gauthier G.M."/>
            <person name="Desjardins C.A."/>
            <person name="Gallo J.E."/>
            <person name="Holder J."/>
            <person name="Sullivan T.D."/>
            <person name="Marty A.J."/>
            <person name="Carmen J.C."/>
            <person name="Chen Z."/>
            <person name="Ding L."/>
            <person name="Gujja S."/>
            <person name="Magrini V."/>
            <person name="Misas E."/>
            <person name="Mitreva M."/>
            <person name="Priest M."/>
            <person name="Saif S."/>
            <person name="Whiston E.A."/>
            <person name="Young S."/>
            <person name="Zeng Q."/>
            <person name="Goldman W.E."/>
            <person name="Mardis E.R."/>
            <person name="Taylor J.W."/>
            <person name="McEwen J.G."/>
            <person name="Clay O.K."/>
            <person name="Klein B.S."/>
            <person name="Cuomo C.A."/>
        </authorList>
    </citation>
    <scope>NUCLEOTIDE SEQUENCE [LARGE SCALE GENOMIC DNA]</scope>
    <source>
        <strain evidence="2">SLH14081</strain>
    </source>
</reference>
<accession>A0A179US87</accession>
<dbReference type="Proteomes" id="UP000002038">
    <property type="component" value="Unassembled WGS sequence"/>
</dbReference>
<sequence length="231" mass="27898">MGPRIHDYEPLVYLTFLRLEERRMDPIVDNFSLDWRNLFKRLKEVDGTKEIWYLRDEVYQSFEVDMFAVIECAETTAMESVHELLEYGYRYPGRAAYAMKEWFTIPMKEKDFEDLKRPHESVGETVLNMQLLDYSGLEQQAIDQVEDKLQEFFESRHHAGFTFDRIEARWTTSQKRTVVIFGPTPEEAERDQEENVWEFEWAKWVSDMGWEIHQHRNRHVAGHFYMRPLPM</sequence>
<dbReference type="RefSeq" id="XP_002623281.1">
    <property type="nucleotide sequence ID" value="XM_002623235.1"/>
</dbReference>
<dbReference type="AlphaFoldDB" id="A0A179US87"/>
<dbReference type="EMBL" id="GG657461">
    <property type="protein sequence ID" value="OAT10956.1"/>
    <property type="molecule type" value="Genomic_DNA"/>
</dbReference>
<name>A0A179US87_BLAGS</name>
<proteinExistence type="predicted"/>
<gene>
    <name evidence="1" type="ORF">BDBG_06720</name>
</gene>
<evidence type="ECO:0000313" key="2">
    <source>
        <dbReference type="Proteomes" id="UP000002038"/>
    </source>
</evidence>
<keyword evidence="2" id="KW-1185">Reference proteome</keyword>
<protein>
    <submittedName>
        <fullName evidence="1">Uncharacterized protein</fullName>
    </submittedName>
</protein>
<dbReference type="KEGG" id="bgh:BDBG_06720"/>
<organism evidence="1 2">
    <name type="scientific">Blastomyces gilchristii (strain SLH14081)</name>
    <name type="common">Blastomyces dermatitidis</name>
    <dbReference type="NCBI Taxonomy" id="559298"/>
    <lineage>
        <taxon>Eukaryota</taxon>
        <taxon>Fungi</taxon>
        <taxon>Dikarya</taxon>
        <taxon>Ascomycota</taxon>
        <taxon>Pezizomycotina</taxon>
        <taxon>Eurotiomycetes</taxon>
        <taxon>Eurotiomycetidae</taxon>
        <taxon>Onygenales</taxon>
        <taxon>Ajellomycetaceae</taxon>
        <taxon>Blastomyces</taxon>
    </lineage>
</organism>
<dbReference type="OrthoDB" id="10382003at2759"/>
<evidence type="ECO:0000313" key="1">
    <source>
        <dbReference type="EMBL" id="OAT10956.1"/>
    </source>
</evidence>